<name>A0A7U3VS51_9ACTN</name>
<reference evidence="1 2" key="1">
    <citation type="journal article" date="2010" name="J. Bacteriol.">
        <title>Biochemical characterization of a novel indole prenyltransferase from Streptomyces sp. SN-593.</title>
        <authorList>
            <person name="Takahashi S."/>
            <person name="Takagi H."/>
            <person name="Toyoda A."/>
            <person name="Uramoto M."/>
            <person name="Nogawa T."/>
            <person name="Ueki M."/>
            <person name="Sakaki Y."/>
            <person name="Osada H."/>
        </authorList>
    </citation>
    <scope>NUCLEOTIDE SEQUENCE [LARGE SCALE GENOMIC DNA]</scope>
    <source>
        <strain evidence="1 2">SN-593</strain>
    </source>
</reference>
<reference evidence="1 2" key="2">
    <citation type="journal article" date="2011" name="J. Antibiot.">
        <title>Furaquinocins I and J: novel polyketide isoprenoid hybrid compounds from Streptomyces reveromyceticus SN-593.</title>
        <authorList>
            <person name="Panthee S."/>
            <person name="Takahashi S."/>
            <person name="Takagi H."/>
            <person name="Nogawa T."/>
            <person name="Oowada E."/>
            <person name="Uramoto M."/>
            <person name="Osada H."/>
        </authorList>
    </citation>
    <scope>NUCLEOTIDE SEQUENCE [LARGE SCALE GENOMIC DNA]</scope>
    <source>
        <strain evidence="1 2">SN-593</strain>
    </source>
</reference>
<dbReference type="AlphaFoldDB" id="A0A7U3VS51"/>
<dbReference type="KEGG" id="arev:RVR_8826"/>
<protein>
    <submittedName>
        <fullName evidence="1">Uncharacterized protein</fullName>
    </submittedName>
</protein>
<dbReference type="Proteomes" id="UP000595703">
    <property type="component" value="Chromosome"/>
</dbReference>
<proteinExistence type="predicted"/>
<reference evidence="1 2" key="4">
    <citation type="journal article" date="2020" name="Sci. Rep.">
        <title>beta-carboline chemical signals induce reveromycin production through a LuxR family regulator in Streptomyces sp. SN-593.</title>
        <authorList>
            <person name="Panthee S."/>
            <person name="Kito N."/>
            <person name="Hayashi T."/>
            <person name="Shimizu T."/>
            <person name="Ishikawa J."/>
            <person name="Hamamoto H."/>
            <person name="Osada H."/>
            <person name="Takahashi S."/>
        </authorList>
    </citation>
    <scope>NUCLEOTIDE SEQUENCE [LARGE SCALE GENOMIC DNA]</scope>
    <source>
        <strain evidence="1 2">SN-593</strain>
    </source>
</reference>
<accession>A0A7U3VS51</accession>
<sequence length="65" mass="7640">MGCAIWWCIDLSTPEGMMRGWDPNRGCERHYLFPEKFTLAEWLTDWLAGHRTFPSPQETPECPHC</sequence>
<organism evidence="1 2">
    <name type="scientific">Actinacidiphila reveromycinica</name>
    <dbReference type="NCBI Taxonomy" id="659352"/>
    <lineage>
        <taxon>Bacteria</taxon>
        <taxon>Bacillati</taxon>
        <taxon>Actinomycetota</taxon>
        <taxon>Actinomycetes</taxon>
        <taxon>Kitasatosporales</taxon>
        <taxon>Streptomycetaceae</taxon>
        <taxon>Actinacidiphila</taxon>
    </lineage>
</organism>
<dbReference type="EMBL" id="AP018365">
    <property type="protein sequence ID" value="BBB01414.1"/>
    <property type="molecule type" value="Genomic_DNA"/>
</dbReference>
<reference evidence="1 2" key="3">
    <citation type="journal article" date="2011" name="Nat. Chem. Biol.">
        <title>Reveromycin A biosynthesis uses RevG and RevJ for stereospecific spiroacetal formation.</title>
        <authorList>
            <person name="Takahashi S."/>
            <person name="Toyoda A."/>
            <person name="Sekiyama Y."/>
            <person name="Takagi H."/>
            <person name="Nogawa T."/>
            <person name="Uramoto M."/>
            <person name="Suzuki R."/>
            <person name="Koshino H."/>
            <person name="Kumano T."/>
            <person name="Panthee S."/>
            <person name="Dairi T."/>
            <person name="Ishikawa J."/>
            <person name="Ikeda H."/>
            <person name="Sakaki Y."/>
            <person name="Osada H."/>
        </authorList>
    </citation>
    <scope>NUCLEOTIDE SEQUENCE [LARGE SCALE GENOMIC DNA]</scope>
    <source>
        <strain evidence="1 2">SN-593</strain>
    </source>
</reference>
<evidence type="ECO:0000313" key="1">
    <source>
        <dbReference type="EMBL" id="BBB01414.1"/>
    </source>
</evidence>
<keyword evidence="2" id="KW-1185">Reference proteome</keyword>
<gene>
    <name evidence="1" type="ORF">RVR_8826</name>
</gene>
<evidence type="ECO:0000313" key="2">
    <source>
        <dbReference type="Proteomes" id="UP000595703"/>
    </source>
</evidence>